<protein>
    <submittedName>
        <fullName evidence="1">Uncharacterized protein</fullName>
    </submittedName>
</protein>
<keyword evidence="2" id="KW-1185">Reference proteome</keyword>
<gene>
    <name evidence="1" type="ORF">JIN82_13630</name>
</gene>
<dbReference type="EMBL" id="JAENIM010000044">
    <property type="protein sequence ID" value="MBK1792197.1"/>
    <property type="molecule type" value="Genomic_DNA"/>
</dbReference>
<organism evidence="1 2">
    <name type="scientific">Persicirhabdus sediminis</name>
    <dbReference type="NCBI Taxonomy" id="454144"/>
    <lineage>
        <taxon>Bacteria</taxon>
        <taxon>Pseudomonadati</taxon>
        <taxon>Verrucomicrobiota</taxon>
        <taxon>Verrucomicrobiia</taxon>
        <taxon>Verrucomicrobiales</taxon>
        <taxon>Verrucomicrobiaceae</taxon>
        <taxon>Persicirhabdus</taxon>
    </lineage>
</organism>
<evidence type="ECO:0000313" key="1">
    <source>
        <dbReference type="EMBL" id="MBK1792197.1"/>
    </source>
</evidence>
<name>A0A8J7MF76_9BACT</name>
<accession>A0A8J7MF76</accession>
<proteinExistence type="predicted"/>
<dbReference type="Proteomes" id="UP000624703">
    <property type="component" value="Unassembled WGS sequence"/>
</dbReference>
<dbReference type="RefSeq" id="WP_200312212.1">
    <property type="nucleotide sequence ID" value="NZ_JAENIM010000044.1"/>
</dbReference>
<sequence length="295" mass="31457">MRQFLDRSAKAIGLLCVNIALCSNGMAEEGSKMISPAPGSQLTGKGDTFKWTQAQGDSGGIGGWLDISIVKPEADDVYSKEFEATLVSVTVDDLPTDKPVYVTLVSYNMVDDVFTKTYTYNVAEKPADEQFAIKVNASGRVAEIVSPEWFVATRTTMDSAAAQAICSELYKNFSDQFGFIYIVSNQSASSGKAAEYHAVAMNGGATTFGSAGKLQGVVHVKKADGLLSSPSLHEMQKLAGVAEVDLKSANVLYLVLTDQSLSEAELKQQDDAVVKFASQHAGIVVGQLEAARTTK</sequence>
<reference evidence="1" key="1">
    <citation type="submission" date="2021-01" db="EMBL/GenBank/DDBJ databases">
        <title>Modified the classification status of verrucomicrobia.</title>
        <authorList>
            <person name="Feng X."/>
        </authorList>
    </citation>
    <scope>NUCLEOTIDE SEQUENCE</scope>
    <source>
        <strain evidence="1">_KCTC 22039</strain>
    </source>
</reference>
<dbReference type="AlphaFoldDB" id="A0A8J7MF76"/>
<evidence type="ECO:0000313" key="2">
    <source>
        <dbReference type="Proteomes" id="UP000624703"/>
    </source>
</evidence>
<comment type="caution">
    <text evidence="1">The sequence shown here is derived from an EMBL/GenBank/DDBJ whole genome shotgun (WGS) entry which is preliminary data.</text>
</comment>